<proteinExistence type="predicted"/>
<organism evidence="5 6">
    <name type="scientific">Nitzschia inconspicua</name>
    <dbReference type="NCBI Taxonomy" id="303405"/>
    <lineage>
        <taxon>Eukaryota</taxon>
        <taxon>Sar</taxon>
        <taxon>Stramenopiles</taxon>
        <taxon>Ochrophyta</taxon>
        <taxon>Bacillariophyta</taxon>
        <taxon>Bacillariophyceae</taxon>
        <taxon>Bacillariophycidae</taxon>
        <taxon>Bacillariales</taxon>
        <taxon>Bacillariaceae</taxon>
        <taxon>Nitzschia</taxon>
    </lineage>
</organism>
<evidence type="ECO:0000313" key="6">
    <source>
        <dbReference type="Proteomes" id="UP000693970"/>
    </source>
</evidence>
<evidence type="ECO:0000256" key="1">
    <source>
        <dbReference type="ARBA" id="ARBA00023125"/>
    </source>
</evidence>
<feature type="DNA-binding region" description="HMG box" evidence="2">
    <location>
        <begin position="94"/>
        <end position="192"/>
    </location>
</feature>
<dbReference type="PANTHER" id="PTHR48112">
    <property type="entry name" value="HIGH MOBILITY GROUP PROTEIN DSP1"/>
    <property type="match status" value="1"/>
</dbReference>
<feature type="compositionally biased region" description="Polar residues" evidence="3">
    <location>
        <begin position="218"/>
        <end position="230"/>
    </location>
</feature>
<protein>
    <submittedName>
        <fullName evidence="5">HMG high mobility group box-containing protein</fullName>
    </submittedName>
</protein>
<evidence type="ECO:0000256" key="3">
    <source>
        <dbReference type="SAM" id="MobiDB-lite"/>
    </source>
</evidence>
<sequence length="638" mass="69346">MDKISQSSDHASQSVRAETNPLSAGISEKKFPGNNRESKSDAAASMEDEDSKEMATDYSVPTEQALSGDLEVDGGEDIGASMKRRTWRKPKDKPKRPLSSYNIYFQHQRERIVEGKTGEASPEEIVLSVEAILSRPATKRRHRKSHGRISFGDLARTIAESWKSVSPKARSIFDHYAERDSLRYKRELKVWKDRKDMELEATTLAKHSNFINSMNMSTSMRSEGSTTSEYLESLPREGSLSQHSTMSSYNNPGRSFSSSFNSSTNSIDSVSFNLSSAEPEYIQQAFHRQQQILQQQLRLDQNIMMMNPGSVGFAGAGHGMMMGEDGPMMAPGSNAFHSSFSSFPTRMDSRGNGMEATMTRSGFGGYGSGVGHGNGNGASLGLGFLSSGGEMNGLLGASSMQAAGGMSPGRQMLAPIDRQARGSGMGNGPMCFAGHASFSGGFGPLSQQQQHRQQLLANNMMSSPAMMGMGTQQQQQNPQASGVDRMQQRFEWLQEQQRRLYMQQQEQQQQSSSVHQLPMSNASNHSLQMDVIGGSAHVISDRSQSDHNASYSTFASSAQGFGGNQMSMQQLVQHQFGGDVGEMMTPTMVSMTGSGPMNISNSSDRPSSDQHGASMSEFIPSNQSFMGSGNSNSGNIGF</sequence>
<evidence type="ECO:0000259" key="4">
    <source>
        <dbReference type="PROSITE" id="PS50118"/>
    </source>
</evidence>
<feature type="compositionally biased region" description="Polar residues" evidence="3">
    <location>
        <begin position="587"/>
        <end position="613"/>
    </location>
</feature>
<feature type="domain" description="HMG box" evidence="4">
    <location>
        <begin position="94"/>
        <end position="192"/>
    </location>
</feature>
<keyword evidence="1 2" id="KW-0238">DNA-binding</keyword>
<keyword evidence="2" id="KW-0539">Nucleus</keyword>
<keyword evidence="6" id="KW-1185">Reference proteome</keyword>
<dbReference type="SMART" id="SM00398">
    <property type="entry name" value="HMG"/>
    <property type="match status" value="1"/>
</dbReference>
<name>A0A9K3KX62_9STRA</name>
<accession>A0A9K3KX62</accession>
<feature type="region of interest" description="Disordered" evidence="3">
    <location>
        <begin position="218"/>
        <end position="260"/>
    </location>
</feature>
<dbReference type="GO" id="GO:0005634">
    <property type="term" value="C:nucleus"/>
    <property type="evidence" value="ECO:0007669"/>
    <property type="project" value="UniProtKB-UniRule"/>
</dbReference>
<dbReference type="OrthoDB" id="49060at2759"/>
<feature type="compositionally biased region" description="Polar residues" evidence="3">
    <location>
        <begin position="1"/>
        <end position="22"/>
    </location>
</feature>
<dbReference type="EMBL" id="JAGRRH010000018">
    <property type="protein sequence ID" value="KAG7351054.1"/>
    <property type="molecule type" value="Genomic_DNA"/>
</dbReference>
<evidence type="ECO:0000256" key="2">
    <source>
        <dbReference type="PROSITE-ProRule" id="PRU00267"/>
    </source>
</evidence>
<dbReference type="InterPro" id="IPR009071">
    <property type="entry name" value="HMG_box_dom"/>
</dbReference>
<feature type="compositionally biased region" description="Polar residues" evidence="3">
    <location>
        <begin position="239"/>
        <end position="254"/>
    </location>
</feature>
<dbReference type="Proteomes" id="UP000693970">
    <property type="component" value="Unassembled WGS sequence"/>
</dbReference>
<feature type="region of interest" description="Disordered" evidence="3">
    <location>
        <begin position="1"/>
        <end position="77"/>
    </location>
</feature>
<feature type="region of interest" description="Disordered" evidence="3">
    <location>
        <begin position="586"/>
        <end position="638"/>
    </location>
</feature>
<dbReference type="GO" id="GO:0003677">
    <property type="term" value="F:DNA binding"/>
    <property type="evidence" value="ECO:0007669"/>
    <property type="project" value="UniProtKB-UniRule"/>
</dbReference>
<gene>
    <name evidence="5" type="ORF">IV203_010414</name>
</gene>
<feature type="compositionally biased region" description="Basic and acidic residues" evidence="3">
    <location>
        <begin position="27"/>
        <end position="40"/>
    </location>
</feature>
<dbReference type="AlphaFoldDB" id="A0A9K3KX62"/>
<reference evidence="5" key="1">
    <citation type="journal article" date="2021" name="Sci. Rep.">
        <title>Diploid genomic architecture of Nitzschia inconspicua, an elite biomass production diatom.</title>
        <authorList>
            <person name="Oliver A."/>
            <person name="Podell S."/>
            <person name="Pinowska A."/>
            <person name="Traller J.C."/>
            <person name="Smith S.R."/>
            <person name="McClure R."/>
            <person name="Beliaev A."/>
            <person name="Bohutskyi P."/>
            <person name="Hill E.A."/>
            <person name="Rabines A."/>
            <person name="Zheng H."/>
            <person name="Allen L.Z."/>
            <person name="Kuo A."/>
            <person name="Grigoriev I.V."/>
            <person name="Allen A.E."/>
            <person name="Hazlebeck D."/>
            <person name="Allen E.E."/>
        </authorList>
    </citation>
    <scope>NUCLEOTIDE SEQUENCE</scope>
    <source>
        <strain evidence="5">Hildebrandi</strain>
    </source>
</reference>
<reference evidence="5" key="2">
    <citation type="submission" date="2021-04" db="EMBL/GenBank/DDBJ databases">
        <authorList>
            <person name="Podell S."/>
        </authorList>
    </citation>
    <scope>NUCLEOTIDE SEQUENCE</scope>
    <source>
        <strain evidence="5">Hildebrandi</strain>
    </source>
</reference>
<dbReference type="PROSITE" id="PS50118">
    <property type="entry name" value="HMG_BOX_2"/>
    <property type="match status" value="1"/>
</dbReference>
<evidence type="ECO:0000313" key="5">
    <source>
        <dbReference type="EMBL" id="KAG7351054.1"/>
    </source>
</evidence>
<comment type="caution">
    <text evidence="5">The sequence shown here is derived from an EMBL/GenBank/DDBJ whole genome shotgun (WGS) entry which is preliminary data.</text>
</comment>
<feature type="compositionally biased region" description="Low complexity" evidence="3">
    <location>
        <begin position="621"/>
        <end position="638"/>
    </location>
</feature>
<dbReference type="InterPro" id="IPR050342">
    <property type="entry name" value="HMGB"/>
</dbReference>